<sequence>MASNKAHHATGWAAAVIAAAVVAQSGVHGPYYVWIVLSFVAGLLGSTAPDWLEVAWWSRSHRLWIAHRTLTHWGVAWLGLLVYSHEQLGVHPAAALIFGFATGGLMHLLADWPNPLGVPWLYWRHSLNWWKSGRCDLLVVGASWIAAFVCADHVWFDGIHSLWLVRGMLAVTREWIARA</sequence>
<dbReference type="GO" id="GO:0016787">
    <property type="term" value="F:hydrolase activity"/>
    <property type="evidence" value="ECO:0007669"/>
    <property type="project" value="UniProtKB-KW"/>
</dbReference>
<evidence type="ECO:0000256" key="1">
    <source>
        <dbReference type="SAM" id="Phobius"/>
    </source>
</evidence>
<dbReference type="Proteomes" id="UP000389128">
    <property type="component" value="Unassembled WGS sequence"/>
</dbReference>
<reference evidence="2 3" key="1">
    <citation type="submission" date="2019-01" db="EMBL/GenBank/DDBJ databases">
        <title>Zoogloea oleivorans genome sequencing and assembly.</title>
        <authorList>
            <person name="Tancsics A."/>
            <person name="Farkas M."/>
            <person name="Kriszt B."/>
            <person name="Maroti G."/>
            <person name="Horvath B."/>
        </authorList>
    </citation>
    <scope>NUCLEOTIDE SEQUENCE [LARGE SCALE GENOMIC DNA]</scope>
    <source>
        <strain evidence="2 3">Buc</strain>
    </source>
</reference>
<gene>
    <name evidence="2" type="ORF">ETQ85_03160</name>
</gene>
<dbReference type="OrthoDB" id="6163946at2"/>
<protein>
    <submittedName>
        <fullName evidence="2">Metal-dependent hydrolase</fullName>
    </submittedName>
</protein>
<comment type="caution">
    <text evidence="2">The sequence shown here is derived from an EMBL/GenBank/DDBJ whole genome shotgun (WGS) entry which is preliminary data.</text>
</comment>
<organism evidence="2 3">
    <name type="scientific">Zoogloea oleivorans</name>
    <dbReference type="NCBI Taxonomy" id="1552750"/>
    <lineage>
        <taxon>Bacteria</taxon>
        <taxon>Pseudomonadati</taxon>
        <taxon>Pseudomonadota</taxon>
        <taxon>Betaproteobacteria</taxon>
        <taxon>Rhodocyclales</taxon>
        <taxon>Zoogloeaceae</taxon>
        <taxon>Zoogloea</taxon>
    </lineage>
</organism>
<feature type="transmembrane region" description="Helical" evidence="1">
    <location>
        <begin position="64"/>
        <end position="83"/>
    </location>
</feature>
<feature type="transmembrane region" description="Helical" evidence="1">
    <location>
        <begin position="137"/>
        <end position="156"/>
    </location>
</feature>
<keyword evidence="1" id="KW-1133">Transmembrane helix</keyword>
<dbReference type="RefSeq" id="WP_148577592.1">
    <property type="nucleotide sequence ID" value="NZ_SDKK01000002.1"/>
</dbReference>
<dbReference type="EMBL" id="SDKK01000002">
    <property type="protein sequence ID" value="TYC61669.1"/>
    <property type="molecule type" value="Genomic_DNA"/>
</dbReference>
<dbReference type="AlphaFoldDB" id="A0A6C2D7S7"/>
<feature type="transmembrane region" description="Helical" evidence="1">
    <location>
        <begin position="89"/>
        <end position="110"/>
    </location>
</feature>
<evidence type="ECO:0000313" key="3">
    <source>
        <dbReference type="Proteomes" id="UP000389128"/>
    </source>
</evidence>
<keyword evidence="3" id="KW-1185">Reference proteome</keyword>
<accession>A0A6C2D7S7</accession>
<name>A0A6C2D7S7_9RHOO</name>
<evidence type="ECO:0000313" key="2">
    <source>
        <dbReference type="EMBL" id="TYC61669.1"/>
    </source>
</evidence>
<dbReference type="InterPro" id="IPR007404">
    <property type="entry name" value="YdjM-like"/>
</dbReference>
<keyword evidence="1" id="KW-0812">Transmembrane</keyword>
<dbReference type="Pfam" id="PF04307">
    <property type="entry name" value="YdjM"/>
    <property type="match status" value="1"/>
</dbReference>
<keyword evidence="1" id="KW-0472">Membrane</keyword>
<proteinExistence type="predicted"/>
<keyword evidence="2" id="KW-0378">Hydrolase</keyword>